<name>A0A1R2CC65_9CILI</name>
<reference evidence="1 2" key="1">
    <citation type="submission" date="2016-11" db="EMBL/GenBank/DDBJ databases">
        <title>The macronuclear genome of Stentor coeruleus: a giant cell with tiny introns.</title>
        <authorList>
            <person name="Slabodnick M."/>
            <person name="Ruby J.G."/>
            <person name="Reiff S.B."/>
            <person name="Swart E.C."/>
            <person name="Gosai S."/>
            <person name="Prabakaran S."/>
            <person name="Witkowska E."/>
            <person name="Larue G.E."/>
            <person name="Fisher S."/>
            <person name="Freeman R.M."/>
            <person name="Gunawardena J."/>
            <person name="Chu W."/>
            <person name="Stover N.A."/>
            <person name="Gregory B.D."/>
            <person name="Nowacki M."/>
            <person name="Derisi J."/>
            <person name="Roy S.W."/>
            <person name="Marshall W.F."/>
            <person name="Sood P."/>
        </authorList>
    </citation>
    <scope>NUCLEOTIDE SEQUENCE [LARGE SCALE GENOMIC DNA]</scope>
    <source>
        <strain evidence="1">WM001</strain>
    </source>
</reference>
<dbReference type="Proteomes" id="UP000187209">
    <property type="component" value="Unassembled WGS sequence"/>
</dbReference>
<accession>A0A1R2CC65</accession>
<dbReference type="AlphaFoldDB" id="A0A1R2CC65"/>
<proteinExistence type="predicted"/>
<gene>
    <name evidence="1" type="ORF">SteCoe_11856</name>
</gene>
<dbReference type="EMBL" id="MPUH01000201">
    <property type="protein sequence ID" value="OMJ86572.1"/>
    <property type="molecule type" value="Genomic_DNA"/>
</dbReference>
<evidence type="ECO:0000313" key="1">
    <source>
        <dbReference type="EMBL" id="OMJ86572.1"/>
    </source>
</evidence>
<organism evidence="1 2">
    <name type="scientific">Stentor coeruleus</name>
    <dbReference type="NCBI Taxonomy" id="5963"/>
    <lineage>
        <taxon>Eukaryota</taxon>
        <taxon>Sar</taxon>
        <taxon>Alveolata</taxon>
        <taxon>Ciliophora</taxon>
        <taxon>Postciliodesmatophora</taxon>
        <taxon>Heterotrichea</taxon>
        <taxon>Heterotrichida</taxon>
        <taxon>Stentoridae</taxon>
        <taxon>Stentor</taxon>
    </lineage>
</organism>
<evidence type="ECO:0000313" key="2">
    <source>
        <dbReference type="Proteomes" id="UP000187209"/>
    </source>
</evidence>
<protein>
    <submittedName>
        <fullName evidence="1">Uncharacterized protein</fullName>
    </submittedName>
</protein>
<sequence length="168" mass="18950">MEKSDKKNHLITIGKSRAQNNTVYKYRLPGCNFSRADRFSPNRFSITSEFANIPSTIGSGRKTSFGYGKRHVFYNAGGKDSPPCNLYHLPSCFNTPSSEITTPRLKTSSQNPRFHIKARESPNNFSIFSLNKTKYSTDASSYITSKDYNSPCLLKPTSYHNKKPMSLS</sequence>
<keyword evidence="2" id="KW-1185">Reference proteome</keyword>
<comment type="caution">
    <text evidence="1">The sequence shown here is derived from an EMBL/GenBank/DDBJ whole genome shotgun (WGS) entry which is preliminary data.</text>
</comment>